<sequence>MKAVQMTGGRRCRSLTARRLQACQHEMALAFTNFTPRCTMPLSPSPTKTSPTSQNRPSGGRSAATKLAIHD</sequence>
<keyword evidence="3" id="KW-1185">Reference proteome</keyword>
<proteinExistence type="predicted"/>
<evidence type="ECO:0000313" key="3">
    <source>
        <dbReference type="Proteomes" id="UP000709295"/>
    </source>
</evidence>
<gene>
    <name evidence="2" type="ORF">JG688_00014889</name>
</gene>
<name>A0A8J5MDQ3_9STRA</name>
<protein>
    <submittedName>
        <fullName evidence="2">Uncharacterized protein</fullName>
    </submittedName>
</protein>
<reference evidence="2" key="1">
    <citation type="submission" date="2021-01" db="EMBL/GenBank/DDBJ databases">
        <title>Phytophthora aleatoria, a newly-described species from Pinus radiata is distinct from Phytophthora cactorum isolates based on comparative genomics.</title>
        <authorList>
            <person name="Mcdougal R."/>
            <person name="Panda P."/>
            <person name="Williams N."/>
            <person name="Studholme D.J."/>
        </authorList>
    </citation>
    <scope>NUCLEOTIDE SEQUENCE</scope>
    <source>
        <strain evidence="2">NZFS 4037</strain>
    </source>
</reference>
<accession>A0A8J5MDQ3</accession>
<evidence type="ECO:0000256" key="1">
    <source>
        <dbReference type="SAM" id="MobiDB-lite"/>
    </source>
</evidence>
<evidence type="ECO:0000313" key="2">
    <source>
        <dbReference type="EMBL" id="KAG6948877.1"/>
    </source>
</evidence>
<comment type="caution">
    <text evidence="2">The sequence shown here is derived from an EMBL/GenBank/DDBJ whole genome shotgun (WGS) entry which is preliminary data.</text>
</comment>
<feature type="region of interest" description="Disordered" evidence="1">
    <location>
        <begin position="36"/>
        <end position="71"/>
    </location>
</feature>
<dbReference type="EMBL" id="JAENGY010001494">
    <property type="protein sequence ID" value="KAG6948877.1"/>
    <property type="molecule type" value="Genomic_DNA"/>
</dbReference>
<organism evidence="2 3">
    <name type="scientific">Phytophthora aleatoria</name>
    <dbReference type="NCBI Taxonomy" id="2496075"/>
    <lineage>
        <taxon>Eukaryota</taxon>
        <taxon>Sar</taxon>
        <taxon>Stramenopiles</taxon>
        <taxon>Oomycota</taxon>
        <taxon>Peronosporomycetes</taxon>
        <taxon>Peronosporales</taxon>
        <taxon>Peronosporaceae</taxon>
        <taxon>Phytophthora</taxon>
    </lineage>
</organism>
<feature type="compositionally biased region" description="Low complexity" evidence="1">
    <location>
        <begin position="39"/>
        <end position="53"/>
    </location>
</feature>
<dbReference type="AlphaFoldDB" id="A0A8J5MDQ3"/>
<dbReference type="Proteomes" id="UP000709295">
    <property type="component" value="Unassembled WGS sequence"/>
</dbReference>